<dbReference type="PANTHER" id="PTHR10309">
    <property type="entry name" value="MANNOSE-6-PHOSPHATE ISOMERASE"/>
    <property type="match status" value="1"/>
</dbReference>
<sequence>MQRIDCTVNNYAWGKEGNESEVAKLFAAGHGKFKVSSKMPYSELWMGTHPDGPAKVRDSAENLSKFIAKNDFENGKDEIHLPFIMKIMSIKHSLSLQVHPNRPN</sequence>
<dbReference type="Gene3D" id="2.60.120.10">
    <property type="entry name" value="Jelly Rolls"/>
    <property type="match status" value="1"/>
</dbReference>
<dbReference type="GO" id="GO:0005829">
    <property type="term" value="C:cytosol"/>
    <property type="evidence" value="ECO:0007669"/>
    <property type="project" value="TreeGrafter"/>
</dbReference>
<accession>A0A914YX22</accession>
<dbReference type="SUPFAM" id="SSF51182">
    <property type="entry name" value="RmlC-like cupins"/>
    <property type="match status" value="1"/>
</dbReference>
<feature type="domain" description="Phosphomannose isomerase type I catalytic" evidence="1">
    <location>
        <begin position="1"/>
        <end position="102"/>
    </location>
</feature>
<dbReference type="PRINTS" id="PR00714">
    <property type="entry name" value="MAN6PISMRASE"/>
</dbReference>
<dbReference type="WBParaSite" id="PSU_v2.g4656.t1">
    <property type="protein sequence ID" value="PSU_v2.g4656.t1"/>
    <property type="gene ID" value="PSU_v2.g4656"/>
</dbReference>
<dbReference type="InterPro" id="IPR014710">
    <property type="entry name" value="RmlC-like_jellyroll"/>
</dbReference>
<dbReference type="InterPro" id="IPR046457">
    <property type="entry name" value="PMI_typeI_cat"/>
</dbReference>
<dbReference type="GO" id="GO:0008270">
    <property type="term" value="F:zinc ion binding"/>
    <property type="evidence" value="ECO:0007669"/>
    <property type="project" value="InterPro"/>
</dbReference>
<dbReference type="GO" id="GO:0009298">
    <property type="term" value="P:GDP-mannose biosynthetic process"/>
    <property type="evidence" value="ECO:0007669"/>
    <property type="project" value="InterPro"/>
</dbReference>
<reference evidence="3" key="1">
    <citation type="submission" date="2022-11" db="UniProtKB">
        <authorList>
            <consortium name="WormBaseParasite"/>
        </authorList>
    </citation>
    <scope>IDENTIFICATION</scope>
</reference>
<evidence type="ECO:0000259" key="1">
    <source>
        <dbReference type="Pfam" id="PF20511"/>
    </source>
</evidence>
<proteinExistence type="predicted"/>
<dbReference type="PANTHER" id="PTHR10309:SF2">
    <property type="entry name" value="MANNOSE-6-PHOSPHATE ISOMERASE"/>
    <property type="match status" value="1"/>
</dbReference>
<dbReference type="GO" id="GO:0004476">
    <property type="term" value="F:mannose-6-phosphate isomerase activity"/>
    <property type="evidence" value="ECO:0007669"/>
    <property type="project" value="InterPro"/>
</dbReference>
<dbReference type="InterPro" id="IPR011051">
    <property type="entry name" value="RmlC_Cupin_sf"/>
</dbReference>
<name>A0A914YX22_9BILA</name>
<dbReference type="AlphaFoldDB" id="A0A914YX22"/>
<protein>
    <submittedName>
        <fullName evidence="3">Phosphomannose isomerase type I catalytic domain-containing protein</fullName>
    </submittedName>
</protein>
<organism evidence="2 3">
    <name type="scientific">Panagrolaimus superbus</name>
    <dbReference type="NCBI Taxonomy" id="310955"/>
    <lineage>
        <taxon>Eukaryota</taxon>
        <taxon>Metazoa</taxon>
        <taxon>Ecdysozoa</taxon>
        <taxon>Nematoda</taxon>
        <taxon>Chromadorea</taxon>
        <taxon>Rhabditida</taxon>
        <taxon>Tylenchina</taxon>
        <taxon>Panagrolaimomorpha</taxon>
        <taxon>Panagrolaimoidea</taxon>
        <taxon>Panagrolaimidae</taxon>
        <taxon>Panagrolaimus</taxon>
    </lineage>
</organism>
<evidence type="ECO:0000313" key="2">
    <source>
        <dbReference type="Proteomes" id="UP000887577"/>
    </source>
</evidence>
<dbReference type="InterPro" id="IPR016305">
    <property type="entry name" value="Mannose-6-P_Isomerase"/>
</dbReference>
<evidence type="ECO:0000313" key="3">
    <source>
        <dbReference type="WBParaSite" id="PSU_v2.g4656.t1"/>
    </source>
</evidence>
<keyword evidence="2" id="KW-1185">Reference proteome</keyword>
<dbReference type="Proteomes" id="UP000887577">
    <property type="component" value="Unplaced"/>
</dbReference>
<dbReference type="Pfam" id="PF20511">
    <property type="entry name" value="PMI_typeI_cat"/>
    <property type="match status" value="1"/>
</dbReference>